<organism evidence="3 4">
    <name type="scientific">Aphanomyces euteiches</name>
    <dbReference type="NCBI Taxonomy" id="100861"/>
    <lineage>
        <taxon>Eukaryota</taxon>
        <taxon>Sar</taxon>
        <taxon>Stramenopiles</taxon>
        <taxon>Oomycota</taxon>
        <taxon>Saprolegniomycetes</taxon>
        <taxon>Saprolegniales</taxon>
        <taxon>Verrucalvaceae</taxon>
        <taxon>Aphanomyces</taxon>
    </lineage>
</organism>
<feature type="compositionally biased region" description="Low complexity" evidence="1">
    <location>
        <begin position="138"/>
        <end position="190"/>
    </location>
</feature>
<keyword evidence="2" id="KW-1133">Transmembrane helix</keyword>
<proteinExistence type="predicted"/>
<gene>
    <name evidence="3" type="ORF">Ae201684_011432</name>
</gene>
<accession>A0A6G0WUN2</accession>
<keyword evidence="4" id="KW-1185">Reference proteome</keyword>
<evidence type="ECO:0000313" key="3">
    <source>
        <dbReference type="EMBL" id="KAF0731166.1"/>
    </source>
</evidence>
<sequence>MATPTVNFSETSTARKPPTASVCIVHTPIVVAEDKHDTPFLLRRKRTLVGFGVFIAAVVLICAVTLTAGGSSSAAPPPSPSSMSVSQSQEESAAHSVSHTTTTAPTAATTPPPTNTTSSAPAPEVERFEMNRTTQSPSATNAPTTTKLTPKPTTAAPSTTSLPTTARPATTATTTAKPTTTSPSTTAASLVNDNGSGLWGGSIKLINNLKKVCIYTDKTATYFTPDYGRGDLGVGDSVTFGPFGGSYTLGVQENVFAKCAYAGSCAWDNHSADNYCYNFSLDKKCAVSYNDCPWPAGNPSPAPDGRKRYTITGSVNPSTGVCVISVNGSSTCAGDADCYCSASLS</sequence>
<feature type="compositionally biased region" description="Low complexity" evidence="1">
    <location>
        <begin position="81"/>
        <end position="123"/>
    </location>
</feature>
<feature type="region of interest" description="Disordered" evidence="1">
    <location>
        <begin position="69"/>
        <end position="191"/>
    </location>
</feature>
<dbReference type="AlphaFoldDB" id="A0A6G0WUN2"/>
<evidence type="ECO:0000313" key="4">
    <source>
        <dbReference type="Proteomes" id="UP000481153"/>
    </source>
</evidence>
<dbReference type="VEuPathDB" id="FungiDB:AeMF1_019794"/>
<dbReference type="EMBL" id="VJMJ01000146">
    <property type="protein sequence ID" value="KAF0731166.1"/>
    <property type="molecule type" value="Genomic_DNA"/>
</dbReference>
<dbReference type="Proteomes" id="UP000481153">
    <property type="component" value="Unassembled WGS sequence"/>
</dbReference>
<evidence type="ECO:0000256" key="1">
    <source>
        <dbReference type="SAM" id="MobiDB-lite"/>
    </source>
</evidence>
<keyword evidence="2" id="KW-0472">Membrane</keyword>
<evidence type="ECO:0000256" key="2">
    <source>
        <dbReference type="SAM" id="Phobius"/>
    </source>
</evidence>
<keyword evidence="2" id="KW-0812">Transmembrane</keyword>
<feature type="transmembrane region" description="Helical" evidence="2">
    <location>
        <begin position="48"/>
        <end position="69"/>
    </location>
</feature>
<comment type="caution">
    <text evidence="3">The sequence shown here is derived from an EMBL/GenBank/DDBJ whole genome shotgun (WGS) entry which is preliminary data.</text>
</comment>
<name>A0A6G0WUN2_9STRA</name>
<protein>
    <submittedName>
        <fullName evidence="3">Uncharacterized protein</fullName>
    </submittedName>
</protein>
<reference evidence="3 4" key="1">
    <citation type="submission" date="2019-07" db="EMBL/GenBank/DDBJ databases">
        <title>Genomics analysis of Aphanomyces spp. identifies a new class of oomycete effector associated with host adaptation.</title>
        <authorList>
            <person name="Gaulin E."/>
        </authorList>
    </citation>
    <scope>NUCLEOTIDE SEQUENCE [LARGE SCALE GENOMIC DNA]</scope>
    <source>
        <strain evidence="3 4">ATCC 201684</strain>
    </source>
</reference>